<gene>
    <name evidence="2" type="ORF">MARSALSMR5_00467</name>
</gene>
<dbReference type="Proteomes" id="UP000193100">
    <property type="component" value="Chromosome"/>
</dbReference>
<dbReference type="Pfam" id="PF11319">
    <property type="entry name" value="VasI"/>
    <property type="match status" value="1"/>
</dbReference>
<dbReference type="RefSeq" id="WP_085678566.1">
    <property type="nucleotide sequence ID" value="NZ_CP020931.1"/>
</dbReference>
<evidence type="ECO:0000313" key="3">
    <source>
        <dbReference type="Proteomes" id="UP000193100"/>
    </source>
</evidence>
<dbReference type="GeneID" id="77254463"/>
<dbReference type="InterPro" id="IPR017738">
    <property type="entry name" value="T6SS-assoc_VCA0118"/>
</dbReference>
<organism evidence="2 3">
    <name type="scientific">Marinobacter salarius</name>
    <dbReference type="NCBI Taxonomy" id="1420917"/>
    <lineage>
        <taxon>Bacteria</taxon>
        <taxon>Pseudomonadati</taxon>
        <taxon>Pseudomonadota</taxon>
        <taxon>Gammaproteobacteria</taxon>
        <taxon>Pseudomonadales</taxon>
        <taxon>Marinobacteraceae</taxon>
        <taxon>Marinobacter</taxon>
    </lineage>
</organism>
<dbReference type="NCBIfam" id="TIGR03360">
    <property type="entry name" value="VI_minor_1"/>
    <property type="match status" value="1"/>
</dbReference>
<evidence type="ECO:0000313" key="2">
    <source>
        <dbReference type="EMBL" id="ARM82568.1"/>
    </source>
</evidence>
<dbReference type="AlphaFoldDB" id="A0A1W6K573"/>
<protein>
    <submittedName>
        <fullName evidence="2">Type VI secretion system VasI, EvfG</fullName>
    </submittedName>
</protein>
<feature type="chain" id="PRO_5012506776" evidence="1">
    <location>
        <begin position="29"/>
        <end position="217"/>
    </location>
</feature>
<name>A0A1W6K573_9GAMM</name>
<dbReference type="EMBL" id="CP020931">
    <property type="protein sequence ID" value="ARM82568.1"/>
    <property type="molecule type" value="Genomic_DNA"/>
</dbReference>
<accession>A0A1W6K573</accession>
<reference evidence="2 3" key="1">
    <citation type="submission" date="2017-04" db="EMBL/GenBank/DDBJ databases">
        <title>Genome Sequence of Marinobacter salarius strain SMR5 Isolated from a culture of the Diatom Skeletonema marinoi.</title>
        <authorList>
            <person name="Topel M."/>
            <person name="Pinder M.I.M."/>
            <person name="Johansson O.N."/>
            <person name="Kourtchenko O."/>
            <person name="Godhe A."/>
            <person name="Clarke A.K."/>
        </authorList>
    </citation>
    <scope>NUCLEOTIDE SEQUENCE [LARGE SCALE GENOMIC DNA]</scope>
    <source>
        <strain evidence="2 3">SMR5</strain>
    </source>
</reference>
<proteinExistence type="predicted"/>
<evidence type="ECO:0000256" key="1">
    <source>
        <dbReference type="SAM" id="SignalP"/>
    </source>
</evidence>
<sequence>MNPSIRSNSLLAIVLCALGTTMSLAANAQVNPQVAEAMACTEESQRLERLACFDEVFGTPFSVAVEDAIVGNQPERWRQAFAQEQRRRPGDGPLYRNTSELAGHLLTLSALGVKPPRPLLAVQCHNNITELTLMMPEAVKEERVTVDFGQGRQIWRVRDDGFVISGGRGLPAIRTVRNMAAASGVTVASSSGVVDGLMFDLTGFRETLEPLREACGW</sequence>
<feature type="signal peptide" evidence="1">
    <location>
        <begin position="1"/>
        <end position="28"/>
    </location>
</feature>
<keyword evidence="1" id="KW-0732">Signal</keyword>